<evidence type="ECO:0000256" key="4">
    <source>
        <dbReference type="PROSITE-ProRule" id="PRU00134"/>
    </source>
</evidence>
<dbReference type="AlphaFoldDB" id="A0A0D2LU49"/>
<keyword evidence="3" id="KW-0862">Zinc</keyword>
<evidence type="ECO:0000256" key="1">
    <source>
        <dbReference type="ARBA" id="ARBA00022723"/>
    </source>
</evidence>
<protein>
    <recommendedName>
        <fullName evidence="5">MYND-type domain-containing protein</fullName>
    </recommendedName>
</protein>
<keyword evidence="2 4" id="KW-0863">Zinc-finger</keyword>
<gene>
    <name evidence="6" type="ORF">MNEG_12778</name>
</gene>
<dbReference type="RefSeq" id="XP_013894204.1">
    <property type="nucleotide sequence ID" value="XM_014038750.1"/>
</dbReference>
<accession>A0A0D2LU49</accession>
<keyword evidence="7" id="KW-1185">Reference proteome</keyword>
<sequence>VRHSRHSQSGPSPSGACAVCGKTPADGAQLRRCAGCGRTTGVMYCGDACCRHHWVRMAHRQQCEAVQLARVVEGLMVAAEMGD</sequence>
<keyword evidence="1" id="KW-0479">Metal-binding</keyword>
<reference evidence="6 7" key="1">
    <citation type="journal article" date="2013" name="BMC Genomics">
        <title>Reconstruction of the lipid metabolism for the microalga Monoraphidium neglectum from its genome sequence reveals characteristics suitable for biofuel production.</title>
        <authorList>
            <person name="Bogen C."/>
            <person name="Al-Dilaimi A."/>
            <person name="Albersmeier A."/>
            <person name="Wichmann J."/>
            <person name="Grundmann M."/>
            <person name="Rupp O."/>
            <person name="Lauersen K.J."/>
            <person name="Blifernez-Klassen O."/>
            <person name="Kalinowski J."/>
            <person name="Goesmann A."/>
            <person name="Mussgnug J.H."/>
            <person name="Kruse O."/>
        </authorList>
    </citation>
    <scope>NUCLEOTIDE SEQUENCE [LARGE SCALE GENOMIC DNA]</scope>
    <source>
        <strain evidence="6 7">SAG 48.87</strain>
    </source>
</reference>
<evidence type="ECO:0000259" key="5">
    <source>
        <dbReference type="PROSITE" id="PS50865"/>
    </source>
</evidence>
<organism evidence="6 7">
    <name type="scientific">Monoraphidium neglectum</name>
    <dbReference type="NCBI Taxonomy" id="145388"/>
    <lineage>
        <taxon>Eukaryota</taxon>
        <taxon>Viridiplantae</taxon>
        <taxon>Chlorophyta</taxon>
        <taxon>core chlorophytes</taxon>
        <taxon>Chlorophyceae</taxon>
        <taxon>CS clade</taxon>
        <taxon>Sphaeropleales</taxon>
        <taxon>Selenastraceae</taxon>
        <taxon>Monoraphidium</taxon>
    </lineage>
</organism>
<dbReference type="Gene3D" id="6.10.140.2220">
    <property type="match status" value="1"/>
</dbReference>
<dbReference type="KEGG" id="mng:MNEG_12778"/>
<proteinExistence type="predicted"/>
<feature type="non-terminal residue" evidence="6">
    <location>
        <position position="1"/>
    </location>
</feature>
<dbReference type="GeneID" id="25730174"/>
<dbReference type="OrthoDB" id="560584at2759"/>
<dbReference type="PROSITE" id="PS50865">
    <property type="entry name" value="ZF_MYND_2"/>
    <property type="match status" value="1"/>
</dbReference>
<evidence type="ECO:0000256" key="3">
    <source>
        <dbReference type="ARBA" id="ARBA00022833"/>
    </source>
</evidence>
<feature type="domain" description="MYND-type" evidence="5">
    <location>
        <begin position="17"/>
        <end position="63"/>
    </location>
</feature>
<dbReference type="GO" id="GO:0008270">
    <property type="term" value="F:zinc ion binding"/>
    <property type="evidence" value="ECO:0007669"/>
    <property type="project" value="UniProtKB-KW"/>
</dbReference>
<name>A0A0D2LU49_9CHLO</name>
<evidence type="ECO:0000256" key="2">
    <source>
        <dbReference type="ARBA" id="ARBA00022771"/>
    </source>
</evidence>
<dbReference type="EMBL" id="KK103647">
    <property type="protein sequence ID" value="KIY95184.1"/>
    <property type="molecule type" value="Genomic_DNA"/>
</dbReference>
<dbReference type="SUPFAM" id="SSF144232">
    <property type="entry name" value="HIT/MYND zinc finger-like"/>
    <property type="match status" value="1"/>
</dbReference>
<dbReference type="Proteomes" id="UP000054498">
    <property type="component" value="Unassembled WGS sequence"/>
</dbReference>
<dbReference type="Pfam" id="PF01753">
    <property type="entry name" value="zf-MYND"/>
    <property type="match status" value="1"/>
</dbReference>
<evidence type="ECO:0000313" key="6">
    <source>
        <dbReference type="EMBL" id="KIY95184.1"/>
    </source>
</evidence>
<evidence type="ECO:0000313" key="7">
    <source>
        <dbReference type="Proteomes" id="UP000054498"/>
    </source>
</evidence>
<dbReference type="InterPro" id="IPR002893">
    <property type="entry name" value="Znf_MYND"/>
</dbReference>